<dbReference type="PROSITE" id="PS50005">
    <property type="entry name" value="TPR"/>
    <property type="match status" value="1"/>
</dbReference>
<feature type="chain" id="PRO_5044263456" evidence="2">
    <location>
        <begin position="20"/>
        <end position="407"/>
    </location>
</feature>
<dbReference type="SUPFAM" id="SSF48439">
    <property type="entry name" value="Protein prenylyltransferase"/>
    <property type="match status" value="1"/>
</dbReference>
<reference evidence="3" key="1">
    <citation type="submission" date="2024-07" db="EMBL/GenBank/DDBJ databases">
        <title>Complete genome sequence of Prevotella sp. YM-2024 GTC17253.</title>
        <authorList>
            <person name="Hayashi M."/>
            <person name="Muto Y."/>
            <person name="Tanaka K."/>
            <person name="Niwa H."/>
        </authorList>
    </citation>
    <scope>NUCLEOTIDE SEQUENCE</scope>
    <source>
        <strain evidence="3">GTC17253</strain>
    </source>
</reference>
<evidence type="ECO:0000256" key="2">
    <source>
        <dbReference type="SAM" id="SignalP"/>
    </source>
</evidence>
<proteinExistence type="predicted"/>
<dbReference type="EMBL" id="AP035785">
    <property type="protein sequence ID" value="BFO70642.1"/>
    <property type="molecule type" value="Genomic_DNA"/>
</dbReference>
<dbReference type="AlphaFoldDB" id="A0AB33IXU2"/>
<protein>
    <submittedName>
        <fullName evidence="3">Tetratricopeptide repeat protein</fullName>
    </submittedName>
</protein>
<dbReference type="InterPro" id="IPR019734">
    <property type="entry name" value="TPR_rpt"/>
</dbReference>
<keyword evidence="1" id="KW-0802">TPR repeat</keyword>
<sequence>MKKMMIAALMFLGTSAVFAGDSEPLKAILKAKTYEAAAGLLKTNLSQLASAAEKAAAYNKLVDLAMDKVGKEQAIINSNQMAVQFKQGKVEAYDTLGFYNAVYNAMSNGMLANTFDQQPNEKGKVKPKFESSNSNRLYNVRPQLINGGQEFGKKENQAEALKYFGLYVESSEDPLFKNIDKTKNPDQYLGEVARVAAVYAFQNKELERANKYCDIAMKDTAVYKEALNLKMYLMQQSLKTKADSLQYVETLKGIYAKDSKNEQIFATLANMYGSLKMTSEQTQFIEDKISQDPKCFSAWALKGQNAMNANKLDEATSSFKKALEIDGQNVVVLTYLGFTINAQAGAISGNTAEQKKLYEESTAILEKARSLDPTREKANWSYPLYQCYYSLYGANDARTKEMEALNK</sequence>
<dbReference type="Gene3D" id="1.25.40.10">
    <property type="entry name" value="Tetratricopeptide repeat domain"/>
    <property type="match status" value="1"/>
</dbReference>
<dbReference type="SMART" id="SM00028">
    <property type="entry name" value="TPR"/>
    <property type="match status" value="2"/>
</dbReference>
<feature type="signal peptide" evidence="2">
    <location>
        <begin position="1"/>
        <end position="19"/>
    </location>
</feature>
<name>A0AB33IXU2_9BACT</name>
<dbReference type="Pfam" id="PF13181">
    <property type="entry name" value="TPR_8"/>
    <property type="match status" value="1"/>
</dbReference>
<evidence type="ECO:0000313" key="3">
    <source>
        <dbReference type="EMBL" id="BFO70642.1"/>
    </source>
</evidence>
<feature type="repeat" description="TPR" evidence="1">
    <location>
        <begin position="296"/>
        <end position="329"/>
    </location>
</feature>
<organism evidence="3">
    <name type="scientific">Prevotella sp. GTC17253</name>
    <dbReference type="NCBI Taxonomy" id="3236793"/>
    <lineage>
        <taxon>Bacteria</taxon>
        <taxon>Pseudomonadati</taxon>
        <taxon>Bacteroidota</taxon>
        <taxon>Bacteroidia</taxon>
        <taxon>Bacteroidales</taxon>
        <taxon>Prevotellaceae</taxon>
        <taxon>Prevotella</taxon>
    </lineage>
</organism>
<accession>A0AB33IXU2</accession>
<gene>
    <name evidence="3" type="ORF">GTC17253_06080</name>
</gene>
<dbReference type="InterPro" id="IPR011990">
    <property type="entry name" value="TPR-like_helical_dom_sf"/>
</dbReference>
<evidence type="ECO:0000256" key="1">
    <source>
        <dbReference type="PROSITE-ProRule" id="PRU00339"/>
    </source>
</evidence>
<keyword evidence="2" id="KW-0732">Signal</keyword>